<feature type="compositionally biased region" description="Polar residues" evidence="1">
    <location>
        <begin position="27"/>
        <end position="36"/>
    </location>
</feature>
<keyword evidence="2" id="KW-1133">Transmembrane helix</keyword>
<evidence type="ECO:0000256" key="2">
    <source>
        <dbReference type="SAM" id="Phobius"/>
    </source>
</evidence>
<comment type="caution">
    <text evidence="3">The sequence shown here is derived from an EMBL/GenBank/DDBJ whole genome shotgun (WGS) entry which is preliminary data.</text>
</comment>
<feature type="region of interest" description="Disordered" evidence="1">
    <location>
        <begin position="1"/>
        <end position="42"/>
    </location>
</feature>
<feature type="transmembrane region" description="Helical" evidence="2">
    <location>
        <begin position="52"/>
        <end position="72"/>
    </location>
</feature>
<dbReference type="GeneID" id="85313944"/>
<sequence>MPARNRMRHRQPRPPDSDSEPDRYSSNRRVPNTPKSSIPLETPTIWRPHHPLLIILAILAIFTILTLSITIFTSDSSSSRAAAINSKQQQQSTPTPHLSQASSPELAPDPLEILGLDDDEALFGKRGGTSARDAVMRAYEAASRPYWNRAQMWQAWLSADAIGVGVEVDVGGVVGTIGDAGWDQKHGKQDKEERLWALPNDRAGRLAFLAALIKSAAMLRDDEARELYLVEFVPAMDEAARRAAGSASPLRLLNVMRHANPSDEVRRARRARAAVAKEMCWGVWVSLFAGLEVEDGDET</sequence>
<keyword evidence="4" id="KW-1185">Reference proteome</keyword>
<accession>A0AAJ0FG95</accession>
<protein>
    <submittedName>
        <fullName evidence="3">Uncharacterized protein</fullName>
    </submittedName>
</protein>
<feature type="region of interest" description="Disordered" evidence="1">
    <location>
        <begin position="82"/>
        <end position="110"/>
    </location>
</feature>
<evidence type="ECO:0000313" key="3">
    <source>
        <dbReference type="EMBL" id="KAK1762148.1"/>
    </source>
</evidence>
<evidence type="ECO:0000313" key="4">
    <source>
        <dbReference type="Proteomes" id="UP001244011"/>
    </source>
</evidence>
<evidence type="ECO:0000256" key="1">
    <source>
        <dbReference type="SAM" id="MobiDB-lite"/>
    </source>
</evidence>
<organism evidence="3 4">
    <name type="scientific">Phialemonium atrogriseum</name>
    <dbReference type="NCBI Taxonomy" id="1093897"/>
    <lineage>
        <taxon>Eukaryota</taxon>
        <taxon>Fungi</taxon>
        <taxon>Dikarya</taxon>
        <taxon>Ascomycota</taxon>
        <taxon>Pezizomycotina</taxon>
        <taxon>Sordariomycetes</taxon>
        <taxon>Sordariomycetidae</taxon>
        <taxon>Cephalothecales</taxon>
        <taxon>Cephalothecaceae</taxon>
        <taxon>Phialemonium</taxon>
    </lineage>
</organism>
<gene>
    <name evidence="3" type="ORF">QBC33DRAFT_574465</name>
</gene>
<dbReference type="Proteomes" id="UP001244011">
    <property type="component" value="Unassembled WGS sequence"/>
</dbReference>
<keyword evidence="2" id="KW-0472">Membrane</keyword>
<name>A0AAJ0FG95_9PEZI</name>
<feature type="compositionally biased region" description="Basic and acidic residues" evidence="1">
    <location>
        <begin position="13"/>
        <end position="25"/>
    </location>
</feature>
<dbReference type="RefSeq" id="XP_060278361.1">
    <property type="nucleotide sequence ID" value="XM_060430757.1"/>
</dbReference>
<reference evidence="3" key="1">
    <citation type="submission" date="2023-06" db="EMBL/GenBank/DDBJ databases">
        <title>Genome-scale phylogeny and comparative genomics of the fungal order Sordariales.</title>
        <authorList>
            <consortium name="Lawrence Berkeley National Laboratory"/>
            <person name="Hensen N."/>
            <person name="Bonometti L."/>
            <person name="Westerberg I."/>
            <person name="Brannstrom I.O."/>
            <person name="Guillou S."/>
            <person name="Cros-Aarteil S."/>
            <person name="Calhoun S."/>
            <person name="Haridas S."/>
            <person name="Kuo A."/>
            <person name="Mondo S."/>
            <person name="Pangilinan J."/>
            <person name="Riley R."/>
            <person name="Labutti K."/>
            <person name="Andreopoulos B."/>
            <person name="Lipzen A."/>
            <person name="Chen C."/>
            <person name="Yanf M."/>
            <person name="Daum C."/>
            <person name="Ng V."/>
            <person name="Clum A."/>
            <person name="Steindorff A."/>
            <person name="Ohm R."/>
            <person name="Martin F."/>
            <person name="Silar P."/>
            <person name="Natvig D."/>
            <person name="Lalanne C."/>
            <person name="Gautier V."/>
            <person name="Ament-Velasquez S.L."/>
            <person name="Kruys A."/>
            <person name="Hutchinson M.I."/>
            <person name="Powell A.J."/>
            <person name="Barry K."/>
            <person name="Miller A.N."/>
            <person name="Grigoriev I.V."/>
            <person name="Debuchy R."/>
            <person name="Gladieux P."/>
            <person name="Thoren M.H."/>
            <person name="Johannesson H."/>
        </authorList>
    </citation>
    <scope>NUCLEOTIDE SEQUENCE</scope>
    <source>
        <strain evidence="3">8032-3</strain>
    </source>
</reference>
<feature type="compositionally biased region" description="Basic residues" evidence="1">
    <location>
        <begin position="1"/>
        <end position="12"/>
    </location>
</feature>
<proteinExistence type="predicted"/>
<dbReference type="EMBL" id="MU839042">
    <property type="protein sequence ID" value="KAK1762148.1"/>
    <property type="molecule type" value="Genomic_DNA"/>
</dbReference>
<dbReference type="AlphaFoldDB" id="A0AAJ0FG95"/>
<feature type="compositionally biased region" description="Polar residues" evidence="1">
    <location>
        <begin position="85"/>
        <end position="103"/>
    </location>
</feature>
<keyword evidence="2" id="KW-0812">Transmembrane</keyword>